<proteinExistence type="predicted"/>
<dbReference type="PANTHER" id="PTHR31260:SF28">
    <property type="entry name" value="CYSTATIN DOMAIN PROTEIN"/>
    <property type="match status" value="1"/>
</dbReference>
<organism evidence="1 2">
    <name type="scientific">Salvia divinorum</name>
    <name type="common">Maria pastora</name>
    <name type="synonym">Diviner's sage</name>
    <dbReference type="NCBI Taxonomy" id="28513"/>
    <lineage>
        <taxon>Eukaryota</taxon>
        <taxon>Viridiplantae</taxon>
        <taxon>Streptophyta</taxon>
        <taxon>Embryophyta</taxon>
        <taxon>Tracheophyta</taxon>
        <taxon>Spermatophyta</taxon>
        <taxon>Magnoliopsida</taxon>
        <taxon>eudicotyledons</taxon>
        <taxon>Gunneridae</taxon>
        <taxon>Pentapetalae</taxon>
        <taxon>asterids</taxon>
        <taxon>lamiids</taxon>
        <taxon>Lamiales</taxon>
        <taxon>Lamiaceae</taxon>
        <taxon>Nepetoideae</taxon>
        <taxon>Mentheae</taxon>
        <taxon>Salviinae</taxon>
        <taxon>Salvia</taxon>
        <taxon>Salvia subgen. Calosphace</taxon>
    </lineage>
</organism>
<dbReference type="AlphaFoldDB" id="A0ABD1FSE9"/>
<sequence>MRHDKLKQNCEEEESDDDDYIDANAFREYTRIVCESYDCTPINSFFYHMIYPEHETRYEEIGLKYVVPAIDNYNKEHNRKLVLDSIEKVNTQPSGIVRFFITFKVKDMDDGGALKTFQCRIFSSVGETDVEQFREKPTTKMKIDQELMTAARSFCHYLFPILYIISFDISQLLRK</sequence>
<dbReference type="Gene3D" id="3.10.450.10">
    <property type="match status" value="1"/>
</dbReference>
<keyword evidence="2" id="KW-1185">Reference proteome</keyword>
<accession>A0ABD1FSE9</accession>
<dbReference type="EMBL" id="JBEAFC010000014">
    <property type="protein sequence ID" value="KAL1533696.1"/>
    <property type="molecule type" value="Genomic_DNA"/>
</dbReference>
<comment type="caution">
    <text evidence="1">The sequence shown here is derived from an EMBL/GenBank/DDBJ whole genome shotgun (WGS) entry which is preliminary data.</text>
</comment>
<gene>
    <name evidence="1" type="ORF">AAHA92_33548</name>
</gene>
<reference evidence="1 2" key="1">
    <citation type="submission" date="2024-06" db="EMBL/GenBank/DDBJ databases">
        <title>A chromosome level genome sequence of Diviner's sage (Salvia divinorum).</title>
        <authorList>
            <person name="Ford S.A."/>
            <person name="Ro D.-K."/>
            <person name="Ness R.W."/>
            <person name="Phillips M.A."/>
        </authorList>
    </citation>
    <scope>NUCLEOTIDE SEQUENCE [LARGE SCALE GENOMIC DNA]</scope>
    <source>
        <strain evidence="1">SAF-2024a</strain>
        <tissue evidence="1">Leaf</tissue>
    </source>
</reference>
<name>A0ABD1FSE9_SALDI</name>
<dbReference type="PANTHER" id="PTHR31260">
    <property type="entry name" value="CYSTATIN/MONELLIN SUPERFAMILY PROTEIN"/>
    <property type="match status" value="1"/>
</dbReference>
<protein>
    <submittedName>
        <fullName evidence="1">Uncharacterized protein</fullName>
    </submittedName>
</protein>
<dbReference type="InterPro" id="IPR006462">
    <property type="entry name" value="MS5"/>
</dbReference>
<evidence type="ECO:0000313" key="1">
    <source>
        <dbReference type="EMBL" id="KAL1533696.1"/>
    </source>
</evidence>
<dbReference type="Proteomes" id="UP001567538">
    <property type="component" value="Unassembled WGS sequence"/>
</dbReference>
<evidence type="ECO:0000313" key="2">
    <source>
        <dbReference type="Proteomes" id="UP001567538"/>
    </source>
</evidence>